<dbReference type="GO" id="GO:0009553">
    <property type="term" value="P:embryo sac development"/>
    <property type="evidence" value="ECO:0007669"/>
    <property type="project" value="TreeGrafter"/>
</dbReference>
<proteinExistence type="predicted"/>
<gene>
    <name evidence="1" type="ORF">Bca52824_036157</name>
</gene>
<dbReference type="PANTHER" id="PTHR37695">
    <property type="entry name" value="RECOMBINATION INITIATION DEFECTS 3-RELATED"/>
    <property type="match status" value="1"/>
</dbReference>
<accession>A0A8X7V1B8</accession>
<keyword evidence="2" id="KW-1185">Reference proteome</keyword>
<dbReference type="InterPro" id="IPR034546">
    <property type="entry name" value="PAIR1"/>
</dbReference>
<dbReference type="PANTHER" id="PTHR37695:SF1">
    <property type="entry name" value="RECOMBINATION INITIATION DEFECTS 3-RELATED"/>
    <property type="match status" value="1"/>
</dbReference>
<dbReference type="AlphaFoldDB" id="A0A8X7V1B8"/>
<dbReference type="GO" id="GO:0005634">
    <property type="term" value="C:nucleus"/>
    <property type="evidence" value="ECO:0007669"/>
    <property type="project" value="TreeGrafter"/>
</dbReference>
<evidence type="ECO:0000313" key="2">
    <source>
        <dbReference type="Proteomes" id="UP000886595"/>
    </source>
</evidence>
<protein>
    <submittedName>
        <fullName evidence="1">Uncharacterized protein</fullName>
    </submittedName>
</protein>
<dbReference type="GO" id="GO:0070192">
    <property type="term" value="P:chromosome organization involved in meiotic cell cycle"/>
    <property type="evidence" value="ECO:0007669"/>
    <property type="project" value="InterPro"/>
</dbReference>
<organism evidence="1 2">
    <name type="scientific">Brassica carinata</name>
    <name type="common">Ethiopian mustard</name>
    <name type="synonym">Abyssinian cabbage</name>
    <dbReference type="NCBI Taxonomy" id="52824"/>
    <lineage>
        <taxon>Eukaryota</taxon>
        <taxon>Viridiplantae</taxon>
        <taxon>Streptophyta</taxon>
        <taxon>Embryophyta</taxon>
        <taxon>Tracheophyta</taxon>
        <taxon>Spermatophyta</taxon>
        <taxon>Magnoliopsida</taxon>
        <taxon>eudicotyledons</taxon>
        <taxon>Gunneridae</taxon>
        <taxon>Pentapetalae</taxon>
        <taxon>rosids</taxon>
        <taxon>malvids</taxon>
        <taxon>Brassicales</taxon>
        <taxon>Brassicaceae</taxon>
        <taxon>Brassiceae</taxon>
        <taxon>Brassica</taxon>
    </lineage>
</organism>
<dbReference type="Proteomes" id="UP000886595">
    <property type="component" value="Unassembled WGS sequence"/>
</dbReference>
<name>A0A8X7V1B8_BRACI</name>
<dbReference type="OrthoDB" id="1920658at2759"/>
<reference evidence="1 2" key="1">
    <citation type="submission" date="2020-02" db="EMBL/GenBank/DDBJ databases">
        <authorList>
            <person name="Ma Q."/>
            <person name="Huang Y."/>
            <person name="Song X."/>
            <person name="Pei D."/>
        </authorList>
    </citation>
    <scope>NUCLEOTIDE SEQUENCE [LARGE SCALE GENOMIC DNA]</scope>
    <source>
        <strain evidence="1">Sxm20200214</strain>
        <tissue evidence="1">Leaf</tissue>
    </source>
</reference>
<dbReference type="EMBL" id="JAAMPC010000008">
    <property type="protein sequence ID" value="KAG2299685.1"/>
    <property type="molecule type" value="Genomic_DNA"/>
</dbReference>
<evidence type="ECO:0000313" key="1">
    <source>
        <dbReference type="EMBL" id="KAG2299685.1"/>
    </source>
</evidence>
<dbReference type="GO" id="GO:0009556">
    <property type="term" value="P:microsporogenesis"/>
    <property type="evidence" value="ECO:0007669"/>
    <property type="project" value="TreeGrafter"/>
</dbReference>
<dbReference type="GO" id="GO:0042138">
    <property type="term" value="P:meiotic DNA double-strand break formation"/>
    <property type="evidence" value="ECO:0007669"/>
    <property type="project" value="TreeGrafter"/>
</dbReference>
<sequence>MSMFNLQKQVEANLTSISRFRRLLLDSTMAAMNLAVLVWLNGGDWSMVNQEWFEEEEGFSLRLRGCDDKKKLLLPIQSITSEKNITFTGIYTTAPSVSRLPMFEKEAAEMYKRSFKYVWVLGITIDITLRKFEPTNSKLTNMKTERILQKLILQDPSLQQLLEEQASAKASLNGAVKLLLEELKRVSLLLTSLTDQLETALLKTQAEICHTFTRESQIPTMKNYKYSASAKLQPQPQPIAHIMGIEGRIGPSGQAGRTVAGPDWNPPFIMFSVSLMSDWDNW</sequence>
<comment type="caution">
    <text evidence="1">The sequence shown here is derived from an EMBL/GenBank/DDBJ whole genome shotgun (WGS) entry which is preliminary data.</text>
</comment>